<gene>
    <name evidence="2" type="ORF">CLCR_07119</name>
</gene>
<name>A0A1C1CPK5_9EURO</name>
<evidence type="ECO:0000256" key="1">
    <source>
        <dbReference type="SAM" id="MobiDB-lite"/>
    </source>
</evidence>
<feature type="region of interest" description="Disordered" evidence="1">
    <location>
        <begin position="1"/>
        <end position="89"/>
    </location>
</feature>
<feature type="region of interest" description="Disordered" evidence="1">
    <location>
        <begin position="131"/>
        <end position="177"/>
    </location>
</feature>
<dbReference type="AlphaFoldDB" id="A0A1C1CPK5"/>
<reference evidence="3" key="1">
    <citation type="submission" date="2015-07" db="EMBL/GenBank/DDBJ databases">
        <authorList>
            <person name="Teixeira M.M."/>
            <person name="Souza R.C."/>
            <person name="Almeida L.G."/>
            <person name="Vicente V.A."/>
            <person name="de Hoog S."/>
            <person name="Bocca A.L."/>
            <person name="de Almeida S.R."/>
            <person name="Vasconcelos A.T."/>
            <person name="Felipe M.S."/>
        </authorList>
    </citation>
    <scope>NUCLEOTIDE SEQUENCE [LARGE SCALE GENOMIC DNA]</scope>
    <source>
        <strain evidence="3">KSF</strain>
    </source>
</reference>
<dbReference type="EMBL" id="LGRB01000010">
    <property type="protein sequence ID" value="OCT50437.1"/>
    <property type="molecule type" value="Genomic_DNA"/>
</dbReference>
<dbReference type="Proteomes" id="UP000094526">
    <property type="component" value="Unassembled WGS sequence"/>
</dbReference>
<evidence type="ECO:0000313" key="3">
    <source>
        <dbReference type="Proteomes" id="UP000094526"/>
    </source>
</evidence>
<protein>
    <submittedName>
        <fullName evidence="2">Uncharacterized protein</fullName>
    </submittedName>
</protein>
<comment type="caution">
    <text evidence="2">The sequence shown here is derived from an EMBL/GenBank/DDBJ whole genome shotgun (WGS) entry which is preliminary data.</text>
</comment>
<keyword evidence="3" id="KW-1185">Reference proteome</keyword>
<proteinExistence type="predicted"/>
<sequence>MPPPVLPSRASRPHQRFTVVASEEDSSCGPSSYTTIEGSESPEQEDIVSQLPTPPQIQRFRVRRPRADVGYSASPYRSPSAHASSQPGRRCNAQCFADAPSNLSTISPGVSDNEAESSSLSDPAEINTLSIPSLHLSSANTERNRSNNEIGRTRGSAQASAFAVNEDHTSDNRPWDDFSSDEFNNADAPVYQGNGVYQFADGSHHGINELPARPGEAYSPPHRPDSPMLAEVVPSPIPALLRPKISPEDAVDNATLAMVGASSETQQAITDLVDQARVYFHNAEVHRQQAIRAEEREAMALTLVAERDAEIQWLQDRLLNPQDWTPPRPDRRLSL</sequence>
<dbReference type="OrthoDB" id="10415436at2759"/>
<feature type="compositionally biased region" description="Basic and acidic residues" evidence="1">
    <location>
        <begin position="165"/>
        <end position="176"/>
    </location>
</feature>
<feature type="compositionally biased region" description="Polar residues" evidence="1">
    <location>
        <begin position="131"/>
        <end position="159"/>
    </location>
</feature>
<dbReference type="VEuPathDB" id="FungiDB:G647_05566"/>
<feature type="compositionally biased region" description="Polar residues" evidence="1">
    <location>
        <begin position="75"/>
        <end position="87"/>
    </location>
</feature>
<dbReference type="VEuPathDB" id="FungiDB:CLCR_07119"/>
<evidence type="ECO:0000313" key="2">
    <source>
        <dbReference type="EMBL" id="OCT50437.1"/>
    </source>
</evidence>
<feature type="compositionally biased region" description="Polar residues" evidence="1">
    <location>
        <begin position="28"/>
        <end position="38"/>
    </location>
</feature>
<accession>A0A1C1CPK5</accession>
<organism evidence="2 3">
    <name type="scientific">Cladophialophora carrionii</name>
    <dbReference type="NCBI Taxonomy" id="86049"/>
    <lineage>
        <taxon>Eukaryota</taxon>
        <taxon>Fungi</taxon>
        <taxon>Dikarya</taxon>
        <taxon>Ascomycota</taxon>
        <taxon>Pezizomycotina</taxon>
        <taxon>Eurotiomycetes</taxon>
        <taxon>Chaetothyriomycetidae</taxon>
        <taxon>Chaetothyriales</taxon>
        <taxon>Herpotrichiellaceae</taxon>
        <taxon>Cladophialophora</taxon>
    </lineage>
</organism>